<evidence type="ECO:0000313" key="3">
    <source>
        <dbReference type="Proteomes" id="UP000006718"/>
    </source>
</evidence>
<reference evidence="2" key="2">
    <citation type="submission" date="2025-08" db="UniProtKB">
        <authorList>
            <consortium name="Ensembl"/>
        </authorList>
    </citation>
    <scope>IDENTIFICATION</scope>
    <source>
        <strain evidence="2">17573</strain>
    </source>
</reference>
<protein>
    <submittedName>
        <fullName evidence="2">Uncharacterized protein</fullName>
    </submittedName>
</protein>
<dbReference type="Bgee" id="ENSMMUG00000061508">
    <property type="expression patterns" value="Expressed in testis and 2 other cell types or tissues"/>
</dbReference>
<evidence type="ECO:0000313" key="2">
    <source>
        <dbReference type="Ensembl" id="ENSMMUP00000067077.1"/>
    </source>
</evidence>
<dbReference type="InParanoid" id="A0A5F7ZN83"/>
<dbReference type="Proteomes" id="UP000006718">
    <property type="component" value="Unassembled WGS sequence"/>
</dbReference>
<feature type="region of interest" description="Disordered" evidence="1">
    <location>
        <begin position="47"/>
        <end position="81"/>
    </location>
</feature>
<name>A0A5F7ZN83_MACMU</name>
<sequence length="110" mass="11673">MYANAWLSRQRFAAGAGPSLRTSARAMWKGHTGLRHPQIVPTGALLSGAVRRRPPSFRAQNSRSPNSMPCVPGKASDTQHQPIKAAGREAIPCKATGAELPKTMATLASV</sequence>
<dbReference type="Ensembl" id="ENSMMUT00000102443.1">
    <property type="protein sequence ID" value="ENSMMUP00000067077.1"/>
    <property type="gene ID" value="ENSMMUG00000061508.1"/>
</dbReference>
<reference evidence="2" key="1">
    <citation type="submission" date="2019-01" db="EMBL/GenBank/DDBJ databases">
        <authorList>
            <person name="Graves T."/>
            <person name="Eichler E.E."/>
            <person name="Wilson R.K."/>
        </authorList>
    </citation>
    <scope>NUCLEOTIDE SEQUENCE [LARGE SCALE GENOMIC DNA]</scope>
    <source>
        <strain evidence="2">17573</strain>
    </source>
</reference>
<accession>A0A5F7ZN83</accession>
<dbReference type="GeneTree" id="ENSGT01040000240559"/>
<feature type="compositionally biased region" description="Polar residues" evidence="1">
    <location>
        <begin position="58"/>
        <end position="67"/>
    </location>
</feature>
<dbReference type="VEuPathDB" id="HostDB:ENSMMUG00000061508"/>
<organism evidence="2 3">
    <name type="scientific">Macaca mulatta</name>
    <name type="common">Rhesus macaque</name>
    <dbReference type="NCBI Taxonomy" id="9544"/>
    <lineage>
        <taxon>Eukaryota</taxon>
        <taxon>Metazoa</taxon>
        <taxon>Chordata</taxon>
        <taxon>Craniata</taxon>
        <taxon>Vertebrata</taxon>
        <taxon>Euteleostomi</taxon>
        <taxon>Mammalia</taxon>
        <taxon>Eutheria</taxon>
        <taxon>Euarchontoglires</taxon>
        <taxon>Primates</taxon>
        <taxon>Haplorrhini</taxon>
        <taxon>Catarrhini</taxon>
        <taxon>Cercopithecidae</taxon>
        <taxon>Cercopithecinae</taxon>
        <taxon>Macaca</taxon>
    </lineage>
</organism>
<reference evidence="2" key="3">
    <citation type="submission" date="2025-09" db="UniProtKB">
        <authorList>
            <consortium name="Ensembl"/>
        </authorList>
    </citation>
    <scope>IDENTIFICATION</scope>
    <source>
        <strain evidence="2">17573</strain>
    </source>
</reference>
<dbReference type="AlphaFoldDB" id="A0A5F7ZN83"/>
<keyword evidence="3" id="KW-1185">Reference proteome</keyword>
<proteinExistence type="predicted"/>
<evidence type="ECO:0000256" key="1">
    <source>
        <dbReference type="SAM" id="MobiDB-lite"/>
    </source>
</evidence>